<feature type="compositionally biased region" description="Polar residues" evidence="1">
    <location>
        <begin position="206"/>
        <end position="226"/>
    </location>
</feature>
<organism evidence="2 3">
    <name type="scientific">Albula glossodonta</name>
    <name type="common">roundjaw bonefish</name>
    <dbReference type="NCBI Taxonomy" id="121402"/>
    <lineage>
        <taxon>Eukaryota</taxon>
        <taxon>Metazoa</taxon>
        <taxon>Chordata</taxon>
        <taxon>Craniata</taxon>
        <taxon>Vertebrata</taxon>
        <taxon>Euteleostomi</taxon>
        <taxon>Actinopterygii</taxon>
        <taxon>Neopterygii</taxon>
        <taxon>Teleostei</taxon>
        <taxon>Albuliformes</taxon>
        <taxon>Albulidae</taxon>
        <taxon>Albula</taxon>
    </lineage>
</organism>
<evidence type="ECO:0000313" key="2">
    <source>
        <dbReference type="EMBL" id="KAG9329263.1"/>
    </source>
</evidence>
<feature type="region of interest" description="Disordered" evidence="1">
    <location>
        <begin position="1"/>
        <end position="439"/>
    </location>
</feature>
<keyword evidence="3" id="KW-1185">Reference proteome</keyword>
<comment type="caution">
    <text evidence="2">The sequence shown here is derived from an EMBL/GenBank/DDBJ whole genome shotgun (WGS) entry which is preliminary data.</text>
</comment>
<feature type="compositionally biased region" description="Polar residues" evidence="1">
    <location>
        <begin position="408"/>
        <end position="420"/>
    </location>
</feature>
<dbReference type="EMBL" id="JAFBMS010001330">
    <property type="protein sequence ID" value="KAG9329263.1"/>
    <property type="molecule type" value="Genomic_DNA"/>
</dbReference>
<proteinExistence type="predicted"/>
<accession>A0A8T2MNW5</accession>
<reference evidence="2" key="1">
    <citation type="thesis" date="2021" institute="BYU ScholarsArchive" country="Provo, UT, USA">
        <title>Applications of and Algorithms for Genome Assembly and Genomic Analyses with an Emphasis on Marine Teleosts.</title>
        <authorList>
            <person name="Pickett B.D."/>
        </authorList>
    </citation>
    <scope>NUCLEOTIDE SEQUENCE</scope>
    <source>
        <strain evidence="2">HI-2016</strain>
    </source>
</reference>
<feature type="compositionally biased region" description="Basic and acidic residues" evidence="1">
    <location>
        <begin position="395"/>
        <end position="407"/>
    </location>
</feature>
<evidence type="ECO:0000313" key="3">
    <source>
        <dbReference type="Proteomes" id="UP000824540"/>
    </source>
</evidence>
<feature type="non-terminal residue" evidence="2">
    <location>
        <position position="439"/>
    </location>
</feature>
<feature type="compositionally biased region" description="Acidic residues" evidence="1">
    <location>
        <begin position="426"/>
        <end position="439"/>
    </location>
</feature>
<feature type="compositionally biased region" description="Polar residues" evidence="1">
    <location>
        <begin position="68"/>
        <end position="77"/>
    </location>
</feature>
<feature type="compositionally biased region" description="Basic and acidic residues" evidence="1">
    <location>
        <begin position="1"/>
        <end position="16"/>
    </location>
</feature>
<feature type="compositionally biased region" description="Basic and acidic residues" evidence="1">
    <location>
        <begin position="312"/>
        <end position="335"/>
    </location>
</feature>
<dbReference type="AlphaFoldDB" id="A0A8T2MNW5"/>
<protein>
    <submittedName>
        <fullName evidence="2">Uncharacterized protein</fullName>
    </submittedName>
</protein>
<name>A0A8T2MNW5_9TELE</name>
<dbReference type="Proteomes" id="UP000824540">
    <property type="component" value="Unassembled WGS sequence"/>
</dbReference>
<feature type="compositionally biased region" description="Basic and acidic residues" evidence="1">
    <location>
        <begin position="227"/>
        <end position="267"/>
    </location>
</feature>
<feature type="compositionally biased region" description="Polar residues" evidence="1">
    <location>
        <begin position="298"/>
        <end position="311"/>
    </location>
</feature>
<sequence length="439" mass="48294">MADKTFKTCNEDKNETKPLIVARKTAGGDAGLPLEERQAACTPETGKGGDVESEENGGSEDNPIPDLKNQSPPSVQSEAVEREIKDLAPPLLVSSTEHSEIQDPNLHTTTGSPADTKEDEQKCSTSPAMPDGDQVNSEIQDTGAEHSEERQEEEETNKLTHHDIKPQKPAKARGNPPIVPPKPKLNKPFPPALQKTSEAEEMLAETVSNTTIVSATDDTRNQQTPGDQEKSETLRDRERRNEEPAAKQDIPNIKEEESVEGSKKLEPDLMTPPAKPPRTQEGEQKERPPAMTPHDQDPYQTVPPTHPTQSKVAEHSEEKKEKEKTDELMHRDQKPQKTYMGRGPRPEVPRKPNLNNPIPPALQKTSEAEAVLTETVSNTASVSATDETRNQLTPRDQEKSEKPDDQLKTINPTLVSTTNPDTQGDSTEEETTTDGGDTE</sequence>
<gene>
    <name evidence="2" type="ORF">JZ751_006298</name>
</gene>
<evidence type="ECO:0000256" key="1">
    <source>
        <dbReference type="SAM" id="MobiDB-lite"/>
    </source>
</evidence>
<feature type="compositionally biased region" description="Polar residues" evidence="1">
    <location>
        <begin position="374"/>
        <end position="394"/>
    </location>
</feature>
<feature type="compositionally biased region" description="Pro residues" evidence="1">
    <location>
        <begin position="177"/>
        <end position="191"/>
    </location>
</feature>
<feature type="compositionally biased region" description="Basic and acidic residues" evidence="1">
    <location>
        <begin position="156"/>
        <end position="166"/>
    </location>
</feature>
<feature type="compositionally biased region" description="Basic and acidic residues" evidence="1">
    <location>
        <begin position="278"/>
        <end position="288"/>
    </location>
</feature>